<sequence>GILIKEPKSLKGQAQIEQDEAFARQLEEELNENINWNAVIEQVKRKKDVEVEAHKREGESLEKKITKKQKIDEEAEELRSHLQIVSNDDDDVYIEATPLASKIPIVDYK</sequence>
<name>A0A699VZD0_TANCI</name>
<gene>
    <name evidence="2" type="ORF">Tci_910807</name>
</gene>
<evidence type="ECO:0000313" key="2">
    <source>
        <dbReference type="EMBL" id="GFD38838.1"/>
    </source>
</evidence>
<dbReference type="AlphaFoldDB" id="A0A699VZD0"/>
<dbReference type="EMBL" id="BKCJ011506800">
    <property type="protein sequence ID" value="GFD38838.1"/>
    <property type="molecule type" value="Genomic_DNA"/>
</dbReference>
<proteinExistence type="predicted"/>
<accession>A0A699VZD0</accession>
<feature type="non-terminal residue" evidence="2">
    <location>
        <position position="1"/>
    </location>
</feature>
<keyword evidence="1" id="KW-0175">Coiled coil</keyword>
<protein>
    <submittedName>
        <fullName evidence="2">Uncharacterized protein</fullName>
    </submittedName>
</protein>
<organism evidence="2">
    <name type="scientific">Tanacetum cinerariifolium</name>
    <name type="common">Dalmatian daisy</name>
    <name type="synonym">Chrysanthemum cinerariifolium</name>
    <dbReference type="NCBI Taxonomy" id="118510"/>
    <lineage>
        <taxon>Eukaryota</taxon>
        <taxon>Viridiplantae</taxon>
        <taxon>Streptophyta</taxon>
        <taxon>Embryophyta</taxon>
        <taxon>Tracheophyta</taxon>
        <taxon>Spermatophyta</taxon>
        <taxon>Magnoliopsida</taxon>
        <taxon>eudicotyledons</taxon>
        <taxon>Gunneridae</taxon>
        <taxon>Pentapetalae</taxon>
        <taxon>asterids</taxon>
        <taxon>campanulids</taxon>
        <taxon>Asterales</taxon>
        <taxon>Asteraceae</taxon>
        <taxon>Asteroideae</taxon>
        <taxon>Anthemideae</taxon>
        <taxon>Anthemidinae</taxon>
        <taxon>Tanacetum</taxon>
    </lineage>
</organism>
<evidence type="ECO:0000256" key="1">
    <source>
        <dbReference type="SAM" id="Coils"/>
    </source>
</evidence>
<feature type="non-terminal residue" evidence="2">
    <location>
        <position position="109"/>
    </location>
</feature>
<reference evidence="2" key="1">
    <citation type="journal article" date="2019" name="Sci. Rep.">
        <title>Draft genome of Tanacetum cinerariifolium, the natural source of mosquito coil.</title>
        <authorList>
            <person name="Yamashiro T."/>
            <person name="Shiraishi A."/>
            <person name="Satake H."/>
            <person name="Nakayama K."/>
        </authorList>
    </citation>
    <scope>NUCLEOTIDE SEQUENCE</scope>
</reference>
<feature type="coiled-coil region" evidence="1">
    <location>
        <begin position="26"/>
        <end position="88"/>
    </location>
</feature>
<comment type="caution">
    <text evidence="2">The sequence shown here is derived from an EMBL/GenBank/DDBJ whole genome shotgun (WGS) entry which is preliminary data.</text>
</comment>